<comment type="caution">
    <text evidence="3">The sequence shown here is derived from an EMBL/GenBank/DDBJ whole genome shotgun (WGS) entry which is preliminary data.</text>
</comment>
<feature type="domain" description="C2H2-type" evidence="2">
    <location>
        <begin position="27"/>
        <end position="51"/>
    </location>
</feature>
<keyword evidence="1" id="KW-0863">Zinc-finger</keyword>
<name>A0A226DCM1_FOLCA</name>
<evidence type="ECO:0000313" key="3">
    <source>
        <dbReference type="EMBL" id="OXA43272.1"/>
    </source>
</evidence>
<dbReference type="InterPro" id="IPR013087">
    <property type="entry name" value="Znf_C2H2_type"/>
</dbReference>
<dbReference type="PROSITE" id="PS50157">
    <property type="entry name" value="ZINC_FINGER_C2H2_2"/>
    <property type="match status" value="2"/>
</dbReference>
<dbReference type="SUPFAM" id="SSF57667">
    <property type="entry name" value="beta-beta-alpha zinc fingers"/>
    <property type="match status" value="1"/>
</dbReference>
<keyword evidence="1" id="KW-0862">Zinc</keyword>
<dbReference type="Gene3D" id="3.30.160.60">
    <property type="entry name" value="Classic Zinc Finger"/>
    <property type="match status" value="1"/>
</dbReference>
<dbReference type="Proteomes" id="UP000198287">
    <property type="component" value="Unassembled WGS sequence"/>
</dbReference>
<dbReference type="AlphaFoldDB" id="A0A226DCM1"/>
<dbReference type="SMART" id="SM00355">
    <property type="entry name" value="ZnF_C2H2"/>
    <property type="match status" value="2"/>
</dbReference>
<evidence type="ECO:0000259" key="2">
    <source>
        <dbReference type="PROSITE" id="PS50157"/>
    </source>
</evidence>
<gene>
    <name evidence="3" type="ORF">Fcan01_22119</name>
</gene>
<evidence type="ECO:0000313" key="4">
    <source>
        <dbReference type="Proteomes" id="UP000198287"/>
    </source>
</evidence>
<evidence type="ECO:0000256" key="1">
    <source>
        <dbReference type="PROSITE-ProRule" id="PRU00042"/>
    </source>
</evidence>
<sequence length="129" mass="14809">MVQNYANISYQLAVIEHLVDMHKWTVVHCRLCNRKFLDKTELDQHLSDDHSTVIHFPCVQCGTIFDSHDHLDSHISSTHATMPKKVECSICGQKFHLQNVAKTCPNYILQTKSAQLHISRFADVRAKPL</sequence>
<reference evidence="3 4" key="1">
    <citation type="submission" date="2015-12" db="EMBL/GenBank/DDBJ databases">
        <title>The genome of Folsomia candida.</title>
        <authorList>
            <person name="Faddeeva A."/>
            <person name="Derks M.F."/>
            <person name="Anvar Y."/>
            <person name="Smit S."/>
            <person name="Van Straalen N."/>
            <person name="Roelofs D."/>
        </authorList>
    </citation>
    <scope>NUCLEOTIDE SEQUENCE [LARGE SCALE GENOMIC DNA]</scope>
    <source>
        <strain evidence="3 4">VU population</strain>
        <tissue evidence="3">Whole body</tissue>
    </source>
</reference>
<keyword evidence="1" id="KW-0479">Metal-binding</keyword>
<keyword evidence="4" id="KW-1185">Reference proteome</keyword>
<dbReference type="PROSITE" id="PS00028">
    <property type="entry name" value="ZINC_FINGER_C2H2_1"/>
    <property type="match status" value="2"/>
</dbReference>
<dbReference type="EMBL" id="LNIX01000023">
    <property type="protein sequence ID" value="OXA43272.1"/>
    <property type="molecule type" value="Genomic_DNA"/>
</dbReference>
<proteinExistence type="predicted"/>
<dbReference type="OrthoDB" id="10004641at2759"/>
<feature type="domain" description="C2H2-type" evidence="2">
    <location>
        <begin position="56"/>
        <end position="84"/>
    </location>
</feature>
<protein>
    <submittedName>
        <fullName evidence="3">Zinc finger and BTB domain-containing protein 16</fullName>
    </submittedName>
</protein>
<organism evidence="3 4">
    <name type="scientific">Folsomia candida</name>
    <name type="common">Springtail</name>
    <dbReference type="NCBI Taxonomy" id="158441"/>
    <lineage>
        <taxon>Eukaryota</taxon>
        <taxon>Metazoa</taxon>
        <taxon>Ecdysozoa</taxon>
        <taxon>Arthropoda</taxon>
        <taxon>Hexapoda</taxon>
        <taxon>Collembola</taxon>
        <taxon>Entomobryomorpha</taxon>
        <taxon>Isotomoidea</taxon>
        <taxon>Isotomidae</taxon>
        <taxon>Proisotominae</taxon>
        <taxon>Folsomia</taxon>
    </lineage>
</organism>
<accession>A0A226DCM1</accession>
<dbReference type="Pfam" id="PF00096">
    <property type="entry name" value="zf-C2H2"/>
    <property type="match status" value="1"/>
</dbReference>
<dbReference type="InterPro" id="IPR036236">
    <property type="entry name" value="Znf_C2H2_sf"/>
</dbReference>
<dbReference type="GO" id="GO:0008270">
    <property type="term" value="F:zinc ion binding"/>
    <property type="evidence" value="ECO:0007669"/>
    <property type="project" value="UniProtKB-KW"/>
</dbReference>